<dbReference type="EMBL" id="WSFT01000028">
    <property type="protein sequence ID" value="MBS4538052.1"/>
    <property type="molecule type" value="Genomic_DNA"/>
</dbReference>
<dbReference type="InterPro" id="IPR001387">
    <property type="entry name" value="Cro/C1-type_HTH"/>
</dbReference>
<dbReference type="GO" id="GO:0005829">
    <property type="term" value="C:cytosol"/>
    <property type="evidence" value="ECO:0007669"/>
    <property type="project" value="TreeGrafter"/>
</dbReference>
<dbReference type="SUPFAM" id="SSF47413">
    <property type="entry name" value="lambda repressor-like DNA-binding domains"/>
    <property type="match status" value="1"/>
</dbReference>
<dbReference type="Pfam" id="PF12844">
    <property type="entry name" value="HTH_19"/>
    <property type="match status" value="1"/>
</dbReference>
<evidence type="ECO:0000256" key="1">
    <source>
        <dbReference type="ARBA" id="ARBA00023125"/>
    </source>
</evidence>
<dbReference type="Proteomes" id="UP000724672">
    <property type="component" value="Unassembled WGS sequence"/>
</dbReference>
<dbReference type="InterPro" id="IPR050807">
    <property type="entry name" value="TransReg_Diox_bact_type"/>
</dbReference>
<name>A0A942V104_9FIRM</name>
<evidence type="ECO:0000259" key="2">
    <source>
        <dbReference type="PROSITE" id="PS50943"/>
    </source>
</evidence>
<dbReference type="GO" id="GO:0003700">
    <property type="term" value="F:DNA-binding transcription factor activity"/>
    <property type="evidence" value="ECO:0007669"/>
    <property type="project" value="TreeGrafter"/>
</dbReference>
<dbReference type="PANTHER" id="PTHR46797">
    <property type="entry name" value="HTH-TYPE TRANSCRIPTIONAL REGULATOR"/>
    <property type="match status" value="1"/>
</dbReference>
<keyword evidence="1" id="KW-0238">DNA-binding</keyword>
<protein>
    <submittedName>
        <fullName evidence="3">Helix-turn-helix transcriptional regulator</fullName>
    </submittedName>
</protein>
<accession>A0A942V104</accession>
<evidence type="ECO:0000313" key="3">
    <source>
        <dbReference type="EMBL" id="MBS4538052.1"/>
    </source>
</evidence>
<feature type="domain" description="HTH cro/C1-type" evidence="2">
    <location>
        <begin position="8"/>
        <end position="62"/>
    </location>
</feature>
<dbReference type="GO" id="GO:0003677">
    <property type="term" value="F:DNA binding"/>
    <property type="evidence" value="ECO:0007669"/>
    <property type="project" value="UniProtKB-KW"/>
</dbReference>
<keyword evidence="4" id="KW-1185">Reference proteome</keyword>
<dbReference type="RefSeq" id="WP_203365977.1">
    <property type="nucleotide sequence ID" value="NZ_WSFT01000028.1"/>
</dbReference>
<dbReference type="PROSITE" id="PS50943">
    <property type="entry name" value="HTH_CROC1"/>
    <property type="match status" value="1"/>
</dbReference>
<proteinExistence type="predicted"/>
<dbReference type="AlphaFoldDB" id="A0A942V104"/>
<organism evidence="3 4">
    <name type="scientific">Anaeromonas frigoriresistens</name>
    <dbReference type="NCBI Taxonomy" id="2683708"/>
    <lineage>
        <taxon>Bacteria</taxon>
        <taxon>Bacillati</taxon>
        <taxon>Bacillota</taxon>
        <taxon>Tissierellia</taxon>
        <taxon>Tissierellales</taxon>
        <taxon>Thermohalobacteraceae</taxon>
        <taxon>Anaeromonas</taxon>
    </lineage>
</organism>
<dbReference type="PANTHER" id="PTHR46797:SF1">
    <property type="entry name" value="METHYLPHOSPHONATE SYNTHASE"/>
    <property type="match status" value="1"/>
</dbReference>
<dbReference type="Gene3D" id="1.10.260.40">
    <property type="entry name" value="lambda repressor-like DNA-binding domains"/>
    <property type="match status" value="1"/>
</dbReference>
<comment type="caution">
    <text evidence="3">The sequence shown here is derived from an EMBL/GenBank/DDBJ whole genome shotgun (WGS) entry which is preliminary data.</text>
</comment>
<sequence>MDTVGKRIKSSRKKMKLTLQDLQKLTGLSTGNLSELENDKFLPSSRALISLSNSLNVSIDWLLLGMKIDYKSKNDFDSYDSSSLTPQEDEMLNLYRKLDDNDRQHIFNCTRRFSKEV</sequence>
<dbReference type="SMART" id="SM00530">
    <property type="entry name" value="HTH_XRE"/>
    <property type="match status" value="1"/>
</dbReference>
<dbReference type="InterPro" id="IPR010982">
    <property type="entry name" value="Lambda_DNA-bd_dom_sf"/>
</dbReference>
<gene>
    <name evidence="3" type="ORF">GOQ27_06235</name>
</gene>
<reference evidence="3" key="1">
    <citation type="submission" date="2019-12" db="EMBL/GenBank/DDBJ databases">
        <title>Clostridiaceae gen. nov. sp. nov., isolated from sediment in Xinjiang, China.</title>
        <authorList>
            <person name="Zhang R."/>
        </authorList>
    </citation>
    <scope>NUCLEOTIDE SEQUENCE</scope>
    <source>
        <strain evidence="3">D2Q-11</strain>
    </source>
</reference>
<evidence type="ECO:0000313" key="4">
    <source>
        <dbReference type="Proteomes" id="UP000724672"/>
    </source>
</evidence>
<dbReference type="CDD" id="cd00093">
    <property type="entry name" value="HTH_XRE"/>
    <property type="match status" value="1"/>
</dbReference>